<keyword evidence="6" id="KW-0812">Transmembrane</keyword>
<evidence type="ECO:0000256" key="7">
    <source>
        <dbReference type="SAM" id="SignalP"/>
    </source>
</evidence>
<keyword evidence="2" id="KW-0479">Metal-binding</keyword>
<evidence type="ECO:0000256" key="3">
    <source>
        <dbReference type="ARBA" id="ARBA00022729"/>
    </source>
</evidence>
<dbReference type="EMBL" id="CP041040">
    <property type="protein sequence ID" value="QDE35260.1"/>
    <property type="molecule type" value="Genomic_DNA"/>
</dbReference>
<dbReference type="GO" id="GO:0006825">
    <property type="term" value="P:copper ion transport"/>
    <property type="evidence" value="ECO:0007669"/>
    <property type="project" value="InterPro"/>
</dbReference>
<dbReference type="PANTHER" id="PTHR34820:SF4">
    <property type="entry name" value="INNER MEMBRANE PROTEIN YEBZ"/>
    <property type="match status" value="1"/>
</dbReference>
<dbReference type="PANTHER" id="PTHR34820">
    <property type="entry name" value="INNER MEMBRANE PROTEIN YEBZ"/>
    <property type="match status" value="1"/>
</dbReference>
<reference evidence="9 10" key="1">
    <citation type="submission" date="2019-06" db="EMBL/GenBank/DDBJ databases">
        <title>Complete genome of Microbacterium foliorum M2.</title>
        <authorList>
            <person name="Cao G."/>
        </authorList>
    </citation>
    <scope>NUCLEOTIDE SEQUENCE [LARGE SCALE GENOMIC DNA]</scope>
    <source>
        <strain evidence="9 10">M2</strain>
    </source>
</reference>
<protein>
    <submittedName>
        <fullName evidence="9">Copper resistance protein CopC</fullName>
    </submittedName>
</protein>
<keyword evidence="4" id="KW-0186">Copper</keyword>
<keyword evidence="6" id="KW-1133">Transmembrane helix</keyword>
<proteinExistence type="predicted"/>
<dbReference type="Pfam" id="PF04234">
    <property type="entry name" value="CopC"/>
    <property type="match status" value="1"/>
</dbReference>
<dbReference type="GO" id="GO:0005507">
    <property type="term" value="F:copper ion binding"/>
    <property type="evidence" value="ECO:0007669"/>
    <property type="project" value="InterPro"/>
</dbReference>
<dbReference type="InterPro" id="IPR014756">
    <property type="entry name" value="Ig_E-set"/>
</dbReference>
<keyword evidence="6" id="KW-0472">Membrane</keyword>
<evidence type="ECO:0000259" key="8">
    <source>
        <dbReference type="Pfam" id="PF04234"/>
    </source>
</evidence>
<dbReference type="SUPFAM" id="SSF81296">
    <property type="entry name" value="E set domains"/>
    <property type="match status" value="1"/>
</dbReference>
<evidence type="ECO:0000256" key="2">
    <source>
        <dbReference type="ARBA" id="ARBA00022723"/>
    </source>
</evidence>
<dbReference type="GO" id="GO:0030313">
    <property type="term" value="C:cell envelope"/>
    <property type="evidence" value="ECO:0007669"/>
    <property type="project" value="UniProtKB-SubCell"/>
</dbReference>
<dbReference type="InterPro" id="IPR007348">
    <property type="entry name" value="CopC_dom"/>
</dbReference>
<name>A0A4Y5YQW9_9MICO</name>
<dbReference type="GO" id="GO:0046688">
    <property type="term" value="P:response to copper ion"/>
    <property type="evidence" value="ECO:0007669"/>
    <property type="project" value="InterPro"/>
</dbReference>
<dbReference type="OrthoDB" id="5242236at2"/>
<feature type="transmembrane region" description="Helical" evidence="6">
    <location>
        <begin position="181"/>
        <end position="202"/>
    </location>
</feature>
<dbReference type="AlphaFoldDB" id="A0A4Y5YQW9"/>
<evidence type="ECO:0000313" key="10">
    <source>
        <dbReference type="Proteomes" id="UP000316125"/>
    </source>
</evidence>
<gene>
    <name evidence="9" type="ORF">FIV50_10950</name>
</gene>
<accession>A0A4Y5YQW9</accession>
<dbReference type="GO" id="GO:0005886">
    <property type="term" value="C:plasma membrane"/>
    <property type="evidence" value="ECO:0007669"/>
    <property type="project" value="TreeGrafter"/>
</dbReference>
<dbReference type="InterPro" id="IPR032694">
    <property type="entry name" value="CopC/D"/>
</dbReference>
<keyword evidence="3 7" id="KW-0732">Signal</keyword>
<feature type="chain" id="PRO_5021465147" evidence="7">
    <location>
        <begin position="35"/>
        <end position="219"/>
    </location>
</feature>
<sequence length="219" mass="22087">MKTTARRLPAAPVALAAALLTAFLVLFAPLSASAHDSLLASSPEADSTVDTLPAELTLTFSAKLIDETGATEVVVTDPSGDSVTEGAATVEGAIVTQQLSTEAPAGAYHVIWKVVSSDGHPTSGEFDFTVANSTEAAPTAEPSAEPTDTPTAAPAPIATAGPGTDATPAPESDDSSASTTLIWVLAIAAVLVIGGIVVWLVVRGRRDPASTDSDVPSER</sequence>
<feature type="signal peptide" evidence="7">
    <location>
        <begin position="1"/>
        <end position="34"/>
    </location>
</feature>
<feature type="compositionally biased region" description="Low complexity" evidence="5">
    <location>
        <begin position="135"/>
        <end position="170"/>
    </location>
</feature>
<dbReference type="GO" id="GO:0042597">
    <property type="term" value="C:periplasmic space"/>
    <property type="evidence" value="ECO:0007669"/>
    <property type="project" value="InterPro"/>
</dbReference>
<evidence type="ECO:0000256" key="4">
    <source>
        <dbReference type="ARBA" id="ARBA00023008"/>
    </source>
</evidence>
<dbReference type="Gene3D" id="2.60.40.1220">
    <property type="match status" value="1"/>
</dbReference>
<evidence type="ECO:0000256" key="6">
    <source>
        <dbReference type="SAM" id="Phobius"/>
    </source>
</evidence>
<comment type="subcellular location">
    <subcellularLocation>
        <location evidence="1">Cell envelope</location>
    </subcellularLocation>
</comment>
<dbReference type="InterPro" id="IPR014755">
    <property type="entry name" value="Cu-Rt/internalin_Ig-like"/>
</dbReference>
<evidence type="ECO:0000256" key="5">
    <source>
        <dbReference type="SAM" id="MobiDB-lite"/>
    </source>
</evidence>
<evidence type="ECO:0000256" key="1">
    <source>
        <dbReference type="ARBA" id="ARBA00004196"/>
    </source>
</evidence>
<feature type="region of interest" description="Disordered" evidence="5">
    <location>
        <begin position="135"/>
        <end position="175"/>
    </location>
</feature>
<dbReference type="RefSeq" id="WP_140037457.1">
    <property type="nucleotide sequence ID" value="NZ_CP041040.1"/>
</dbReference>
<organism evidence="9 10">
    <name type="scientific">Microbacterium foliorum</name>
    <dbReference type="NCBI Taxonomy" id="104336"/>
    <lineage>
        <taxon>Bacteria</taxon>
        <taxon>Bacillati</taxon>
        <taxon>Actinomycetota</taxon>
        <taxon>Actinomycetes</taxon>
        <taxon>Micrococcales</taxon>
        <taxon>Microbacteriaceae</taxon>
        <taxon>Microbacterium</taxon>
    </lineage>
</organism>
<dbReference type="Proteomes" id="UP000316125">
    <property type="component" value="Chromosome"/>
</dbReference>
<feature type="domain" description="CopC" evidence="8">
    <location>
        <begin position="35"/>
        <end position="130"/>
    </location>
</feature>
<evidence type="ECO:0000313" key="9">
    <source>
        <dbReference type="EMBL" id="QDE35260.1"/>
    </source>
</evidence>